<dbReference type="InterPro" id="IPR016192">
    <property type="entry name" value="APOBEC/CMP_deaminase_Zn-bd"/>
</dbReference>
<dbReference type="NCBIfam" id="TIGR01354">
    <property type="entry name" value="cyt_deam_tetra"/>
    <property type="match status" value="1"/>
</dbReference>
<dbReference type="Pfam" id="PF00383">
    <property type="entry name" value="dCMP_cyt_deam_1"/>
    <property type="match status" value="1"/>
</dbReference>
<keyword evidence="19" id="KW-1185">Reference proteome</keyword>
<dbReference type="GO" id="GO:0004126">
    <property type="term" value="F:cytidine deaminase activity"/>
    <property type="evidence" value="ECO:0007669"/>
    <property type="project" value="UniProtKB-UniRule"/>
</dbReference>
<evidence type="ECO:0000256" key="14">
    <source>
        <dbReference type="PIRSR" id="PIRSR606262-3"/>
    </source>
</evidence>
<evidence type="ECO:0000256" key="3">
    <source>
        <dbReference type="ARBA" id="ARBA00006576"/>
    </source>
</evidence>
<evidence type="ECO:0000256" key="7">
    <source>
        <dbReference type="ARBA" id="ARBA00022801"/>
    </source>
</evidence>
<dbReference type="GO" id="GO:0072527">
    <property type="term" value="P:pyrimidine-containing compound metabolic process"/>
    <property type="evidence" value="ECO:0007669"/>
    <property type="project" value="UniProtKB-ARBA"/>
</dbReference>
<comment type="catalytic activity">
    <reaction evidence="11 15">
        <text>cytidine + H2O + H(+) = uridine + NH4(+)</text>
        <dbReference type="Rhea" id="RHEA:16069"/>
        <dbReference type="ChEBI" id="CHEBI:15377"/>
        <dbReference type="ChEBI" id="CHEBI:15378"/>
        <dbReference type="ChEBI" id="CHEBI:16704"/>
        <dbReference type="ChEBI" id="CHEBI:17562"/>
        <dbReference type="ChEBI" id="CHEBI:28938"/>
        <dbReference type="EC" id="3.5.4.5"/>
    </reaction>
</comment>
<comment type="cofactor">
    <cofactor evidence="1 14 15">
        <name>Zn(2+)</name>
        <dbReference type="ChEBI" id="CHEBI:29105"/>
    </cofactor>
</comment>
<dbReference type="Proteomes" id="UP000292262">
    <property type="component" value="Unassembled WGS sequence"/>
</dbReference>
<accession>A0A4Q7PH86</accession>
<keyword evidence="16" id="KW-0175">Coiled coil</keyword>
<dbReference type="GO" id="GO:0042802">
    <property type="term" value="F:identical protein binding"/>
    <property type="evidence" value="ECO:0007669"/>
    <property type="project" value="UniProtKB-ARBA"/>
</dbReference>
<name>A0A4Q7PH86_9FLAO</name>
<dbReference type="PROSITE" id="PS00903">
    <property type="entry name" value="CYT_DCMP_DEAMINASES_1"/>
    <property type="match status" value="1"/>
</dbReference>
<dbReference type="InterPro" id="IPR050202">
    <property type="entry name" value="Cyt/Deoxycyt_deaminase"/>
</dbReference>
<proteinExistence type="inferred from homology"/>
<comment type="caution">
    <text evidence="18">The sequence shown here is derived from an EMBL/GenBank/DDBJ whole genome shotgun (WGS) entry which is preliminary data.</text>
</comment>
<dbReference type="PANTHER" id="PTHR11644:SF2">
    <property type="entry name" value="CYTIDINE DEAMINASE"/>
    <property type="match status" value="1"/>
</dbReference>
<keyword evidence="7 15" id="KW-0378">Hydrolase</keyword>
<dbReference type="CDD" id="cd01283">
    <property type="entry name" value="cytidine_deaminase"/>
    <property type="match status" value="1"/>
</dbReference>
<organism evidence="18 19">
    <name type="scientific">Aquimarina brevivitae</name>
    <dbReference type="NCBI Taxonomy" id="323412"/>
    <lineage>
        <taxon>Bacteria</taxon>
        <taxon>Pseudomonadati</taxon>
        <taxon>Bacteroidota</taxon>
        <taxon>Flavobacteriia</taxon>
        <taxon>Flavobacteriales</taxon>
        <taxon>Flavobacteriaceae</taxon>
        <taxon>Aquimarina</taxon>
    </lineage>
</organism>
<comment type="catalytic activity">
    <reaction evidence="10 15">
        <text>2'-deoxycytidine + H2O + H(+) = 2'-deoxyuridine + NH4(+)</text>
        <dbReference type="Rhea" id="RHEA:13433"/>
        <dbReference type="ChEBI" id="CHEBI:15377"/>
        <dbReference type="ChEBI" id="CHEBI:15378"/>
        <dbReference type="ChEBI" id="CHEBI:15698"/>
        <dbReference type="ChEBI" id="CHEBI:16450"/>
        <dbReference type="ChEBI" id="CHEBI:28938"/>
        <dbReference type="EC" id="3.5.4.5"/>
    </reaction>
</comment>
<evidence type="ECO:0000256" key="2">
    <source>
        <dbReference type="ARBA" id="ARBA00003949"/>
    </source>
</evidence>
<evidence type="ECO:0000256" key="4">
    <source>
        <dbReference type="ARBA" id="ARBA00012783"/>
    </source>
</evidence>
<dbReference type="RefSeq" id="WP_130285708.1">
    <property type="nucleotide sequence ID" value="NZ_SGXE01000001.1"/>
</dbReference>
<dbReference type="GO" id="GO:0005829">
    <property type="term" value="C:cytosol"/>
    <property type="evidence" value="ECO:0007669"/>
    <property type="project" value="TreeGrafter"/>
</dbReference>
<evidence type="ECO:0000256" key="5">
    <source>
        <dbReference type="ARBA" id="ARBA00018266"/>
    </source>
</evidence>
<evidence type="ECO:0000313" key="18">
    <source>
        <dbReference type="EMBL" id="RZS99894.1"/>
    </source>
</evidence>
<evidence type="ECO:0000256" key="16">
    <source>
        <dbReference type="SAM" id="Coils"/>
    </source>
</evidence>
<evidence type="ECO:0000256" key="6">
    <source>
        <dbReference type="ARBA" id="ARBA00022723"/>
    </source>
</evidence>
<evidence type="ECO:0000259" key="17">
    <source>
        <dbReference type="PROSITE" id="PS51747"/>
    </source>
</evidence>
<feature type="binding site" evidence="14">
    <location>
        <position position="73"/>
    </location>
    <ligand>
        <name>Zn(2+)</name>
        <dbReference type="ChEBI" id="CHEBI:29105"/>
        <note>catalytic</note>
    </ligand>
</feature>
<dbReference type="InterPro" id="IPR016193">
    <property type="entry name" value="Cytidine_deaminase-like"/>
</dbReference>
<dbReference type="EC" id="3.5.4.5" evidence="4 15"/>
<dbReference type="NCBIfam" id="NF004064">
    <property type="entry name" value="PRK05578.1"/>
    <property type="match status" value="1"/>
</dbReference>
<dbReference type="InterPro" id="IPR006262">
    <property type="entry name" value="Cyt_deam_tetra"/>
</dbReference>
<dbReference type="AlphaFoldDB" id="A0A4Q7PH86"/>
<dbReference type="EMBL" id="SGXE01000001">
    <property type="protein sequence ID" value="RZS99894.1"/>
    <property type="molecule type" value="Genomic_DNA"/>
</dbReference>
<dbReference type="GO" id="GO:0008270">
    <property type="term" value="F:zinc ion binding"/>
    <property type="evidence" value="ECO:0007669"/>
    <property type="project" value="UniProtKB-UniRule"/>
</dbReference>
<dbReference type="PANTHER" id="PTHR11644">
    <property type="entry name" value="CYTIDINE DEAMINASE"/>
    <property type="match status" value="1"/>
</dbReference>
<evidence type="ECO:0000256" key="13">
    <source>
        <dbReference type="PIRSR" id="PIRSR606262-2"/>
    </source>
</evidence>
<feature type="binding site" evidence="14">
    <location>
        <position position="115"/>
    </location>
    <ligand>
        <name>Zn(2+)</name>
        <dbReference type="ChEBI" id="CHEBI:29105"/>
        <note>catalytic</note>
    </ligand>
</feature>
<evidence type="ECO:0000256" key="8">
    <source>
        <dbReference type="ARBA" id="ARBA00022833"/>
    </source>
</evidence>
<evidence type="ECO:0000256" key="11">
    <source>
        <dbReference type="ARBA" id="ARBA00049558"/>
    </source>
</evidence>
<feature type="coiled-coil region" evidence="16">
    <location>
        <begin position="9"/>
        <end position="36"/>
    </location>
</feature>
<sequence>MKKIRIEAILEVFESLQEVELEVQQLMKQAMEARDKAYAPYSEFLVGAAILLANGEVVTGNNQENASYPSGLCAERTAIYYAGANFPKVPIQKMALTARSLKYQLVKPVPPCGACRQAIAEYEQHQQEAIEIYFMGEAGKVVKASSLADLLPLSFDSSYL</sequence>
<feature type="binding site" evidence="13">
    <location>
        <begin position="62"/>
        <end position="68"/>
    </location>
    <ligand>
        <name>substrate</name>
    </ligand>
</feature>
<reference evidence="18 19" key="1">
    <citation type="submission" date="2019-02" db="EMBL/GenBank/DDBJ databases">
        <title>Genomic Encyclopedia of Type Strains, Phase IV (KMG-IV): sequencing the most valuable type-strain genomes for metagenomic binning, comparative biology and taxonomic classification.</title>
        <authorList>
            <person name="Goeker M."/>
        </authorList>
    </citation>
    <scope>NUCLEOTIDE SEQUENCE [LARGE SCALE GENOMIC DNA]</scope>
    <source>
        <strain evidence="18 19">DSM 17196</strain>
    </source>
</reference>
<dbReference type="SUPFAM" id="SSF53927">
    <property type="entry name" value="Cytidine deaminase-like"/>
    <property type="match status" value="1"/>
</dbReference>
<evidence type="ECO:0000256" key="15">
    <source>
        <dbReference type="RuleBase" id="RU364006"/>
    </source>
</evidence>
<evidence type="ECO:0000313" key="19">
    <source>
        <dbReference type="Proteomes" id="UP000292262"/>
    </source>
</evidence>
<evidence type="ECO:0000256" key="9">
    <source>
        <dbReference type="ARBA" id="ARBA00032005"/>
    </source>
</evidence>
<keyword evidence="8 14" id="KW-0862">Zinc</keyword>
<dbReference type="OrthoDB" id="9795347at2"/>
<dbReference type="Gene3D" id="3.40.140.10">
    <property type="entry name" value="Cytidine Deaminase, domain 2"/>
    <property type="match status" value="1"/>
</dbReference>
<evidence type="ECO:0000256" key="1">
    <source>
        <dbReference type="ARBA" id="ARBA00001947"/>
    </source>
</evidence>
<keyword evidence="6 14" id="KW-0479">Metal-binding</keyword>
<evidence type="ECO:0000256" key="10">
    <source>
        <dbReference type="ARBA" id="ARBA00049252"/>
    </source>
</evidence>
<feature type="domain" description="CMP/dCMP-type deaminase" evidence="17">
    <location>
        <begin position="21"/>
        <end position="158"/>
    </location>
</feature>
<dbReference type="PROSITE" id="PS51747">
    <property type="entry name" value="CYT_DCMP_DEAMINASES_2"/>
    <property type="match status" value="1"/>
</dbReference>
<dbReference type="GO" id="GO:0055086">
    <property type="term" value="P:nucleobase-containing small molecule metabolic process"/>
    <property type="evidence" value="ECO:0007669"/>
    <property type="project" value="UniProtKB-ARBA"/>
</dbReference>
<feature type="active site" description="Proton donor" evidence="12">
    <location>
        <position position="75"/>
    </location>
</feature>
<comment type="function">
    <text evidence="2 15">This enzyme scavenges exogenous and endogenous cytidine and 2'-deoxycytidine for UMP synthesis.</text>
</comment>
<feature type="binding site" evidence="14">
    <location>
        <position position="112"/>
    </location>
    <ligand>
        <name>Zn(2+)</name>
        <dbReference type="ChEBI" id="CHEBI:29105"/>
        <note>catalytic</note>
    </ligand>
</feature>
<protein>
    <recommendedName>
        <fullName evidence="5 15">Cytidine deaminase</fullName>
        <ecNumber evidence="4 15">3.5.4.5</ecNumber>
    </recommendedName>
    <alternativeName>
        <fullName evidence="9 15">Cytidine aminohydrolase</fullName>
    </alternativeName>
</protein>
<dbReference type="InterPro" id="IPR002125">
    <property type="entry name" value="CMP_dCMP_dom"/>
</dbReference>
<comment type="similarity">
    <text evidence="3 15">Belongs to the cytidine and deoxycytidylate deaminase family.</text>
</comment>
<evidence type="ECO:0000256" key="12">
    <source>
        <dbReference type="PIRSR" id="PIRSR606262-1"/>
    </source>
</evidence>
<gene>
    <name evidence="18" type="ORF">EV197_1125</name>
</gene>